<reference evidence="2" key="1">
    <citation type="submission" date="2018-07" db="EMBL/GenBank/DDBJ databases">
        <title>Complete Genome Sequence of Spiroplasma phoeniceum.</title>
        <authorList>
            <person name="Davis R.E."/>
            <person name="Shao J.Y."/>
            <person name="Zhao Y."/>
            <person name="Silver A."/>
            <person name="Stump z."/>
            <person name="Gasparich G."/>
        </authorList>
    </citation>
    <scope>NUCLEOTIDE SEQUENCE [LARGE SCALE GENOMIC DNA]</scope>
    <source>
        <strain evidence="2">P40</strain>
    </source>
</reference>
<dbReference type="Proteomes" id="UP000253689">
    <property type="component" value="Chromosome"/>
</dbReference>
<keyword evidence="2" id="KW-1185">Reference proteome</keyword>
<name>A0A345DS93_9MOLU</name>
<dbReference type="KEGG" id="sphh:SDAV_002151"/>
<evidence type="ECO:0000313" key="2">
    <source>
        <dbReference type="Proteomes" id="UP000253689"/>
    </source>
</evidence>
<sequence length="72" mass="8851">MNNNDNIVKDIVQNVNFPFLIKSNDFKELNLKALNIKKWIDENWQELAEFIYRHRNYYNTTGYPRCTFKRYS</sequence>
<dbReference type="AlphaFoldDB" id="A0A345DS93"/>
<dbReference type="RefSeq" id="WP_114565499.1">
    <property type="nucleotide sequence ID" value="NZ_CP031088.1"/>
</dbReference>
<dbReference type="EMBL" id="CP031088">
    <property type="protein sequence ID" value="AXF97084.1"/>
    <property type="molecule type" value="Genomic_DNA"/>
</dbReference>
<proteinExistence type="predicted"/>
<evidence type="ECO:0000313" key="1">
    <source>
        <dbReference type="EMBL" id="AXF97084.1"/>
    </source>
</evidence>
<accession>A0A345DS93</accession>
<gene>
    <name evidence="1" type="ORF">SDAV_002151</name>
</gene>
<protein>
    <submittedName>
        <fullName evidence="1">Uncharacterized protein</fullName>
    </submittedName>
</protein>
<organism evidence="1 2">
    <name type="scientific">Spiroplasma phoeniceum P40</name>
    <dbReference type="NCBI Taxonomy" id="1276259"/>
    <lineage>
        <taxon>Bacteria</taxon>
        <taxon>Bacillati</taxon>
        <taxon>Mycoplasmatota</taxon>
        <taxon>Mollicutes</taxon>
        <taxon>Entomoplasmatales</taxon>
        <taxon>Spiroplasmataceae</taxon>
        <taxon>Spiroplasma</taxon>
    </lineage>
</organism>